<dbReference type="Gene3D" id="3.60.15.10">
    <property type="entry name" value="Ribonuclease Z/Hydroxyacylglutathione hydrolase-like"/>
    <property type="match status" value="1"/>
</dbReference>
<evidence type="ECO:0000259" key="1">
    <source>
        <dbReference type="SMART" id="SM00849"/>
    </source>
</evidence>
<organism evidence="2 3">
    <name type="scientific">Herbaspirillum rhizosphaerae</name>
    <dbReference type="NCBI Taxonomy" id="346179"/>
    <lineage>
        <taxon>Bacteria</taxon>
        <taxon>Pseudomonadati</taxon>
        <taxon>Pseudomonadota</taxon>
        <taxon>Betaproteobacteria</taxon>
        <taxon>Burkholderiales</taxon>
        <taxon>Oxalobacteraceae</taxon>
        <taxon>Herbaspirillum</taxon>
    </lineage>
</organism>
<sequence length="257" mass="28300">MRVEILGCSGGIGGNTLRTTSLLVDSDILIDAGTGVNDLPLQALAAIDHVFITHSHLDHIACLPFILDSVGDQRNTPLTMHATQATQDIIRKHIFNWQIWPDFSEIPSPENPFLRFNTIEVGKSLLIGERSITALPANHTVPAVGYHLEDLRSNASLVFSGDTTSCDALWETVNAIDKLRYLIVEAAFPDSERELAKLSKHFCPSLLLDDLTKLKSNPEILVTHAKPGLFNQIEKELLQGAGTRNIKMLMAESVLNF</sequence>
<dbReference type="SUPFAM" id="SSF56281">
    <property type="entry name" value="Metallo-hydrolase/oxidoreductase"/>
    <property type="match status" value="1"/>
</dbReference>
<dbReference type="InterPro" id="IPR001279">
    <property type="entry name" value="Metallo-B-lactamas"/>
</dbReference>
<reference evidence="2 3" key="1">
    <citation type="journal article" date="2024" name="Chem. Sci.">
        <title>Discovery of megapolipeptins by genome mining of a Burkholderiales bacteria collection.</title>
        <authorList>
            <person name="Paulo B.S."/>
            <person name="Recchia M.J.J."/>
            <person name="Lee S."/>
            <person name="Fergusson C.H."/>
            <person name="Romanowski S.B."/>
            <person name="Hernandez A."/>
            <person name="Krull N."/>
            <person name="Liu D.Y."/>
            <person name="Cavanagh H."/>
            <person name="Bos A."/>
            <person name="Gray C.A."/>
            <person name="Murphy B.T."/>
            <person name="Linington R.G."/>
            <person name="Eustaquio A.S."/>
        </authorList>
    </citation>
    <scope>NUCLEOTIDE SEQUENCE [LARGE SCALE GENOMIC DNA]</scope>
    <source>
        <strain evidence="2 3">RL21-008-BIB-B</strain>
    </source>
</reference>
<comment type="caution">
    <text evidence="2">The sequence shown here is derived from an EMBL/GenBank/DDBJ whole genome shotgun (WGS) entry which is preliminary data.</text>
</comment>
<keyword evidence="3" id="KW-1185">Reference proteome</keyword>
<dbReference type="PRINTS" id="PR00388">
    <property type="entry name" value="PDIESTERASE2"/>
</dbReference>
<protein>
    <submittedName>
        <fullName evidence="2">3',5'-cyclic-nucleotide phosphodiesterase</fullName>
    </submittedName>
</protein>
<dbReference type="Pfam" id="PF12706">
    <property type="entry name" value="Lactamase_B_2"/>
    <property type="match status" value="1"/>
</dbReference>
<proteinExistence type="predicted"/>
<dbReference type="PANTHER" id="PTHR28283">
    <property type="entry name" value="3',5'-CYCLIC-NUCLEOTIDE PHOSPHODIESTERASE 1"/>
    <property type="match status" value="1"/>
</dbReference>
<name>A0ABW8Z902_9BURK</name>
<dbReference type="InterPro" id="IPR000396">
    <property type="entry name" value="Pdiesterase2"/>
</dbReference>
<dbReference type="CDD" id="cd07735">
    <property type="entry name" value="class_II_PDE_MBL-fold"/>
    <property type="match status" value="1"/>
</dbReference>
<dbReference type="PANTHER" id="PTHR28283:SF1">
    <property type="entry name" value="3',5'-CYCLIC-NUCLEOTIDE PHOSPHODIESTERASE 1"/>
    <property type="match status" value="1"/>
</dbReference>
<evidence type="ECO:0000313" key="3">
    <source>
        <dbReference type="Proteomes" id="UP001629214"/>
    </source>
</evidence>
<dbReference type="EMBL" id="JAQQFR010000007">
    <property type="protein sequence ID" value="MFL9879310.1"/>
    <property type="molecule type" value="Genomic_DNA"/>
</dbReference>
<dbReference type="SMART" id="SM00849">
    <property type="entry name" value="Lactamase_B"/>
    <property type="match status" value="1"/>
</dbReference>
<dbReference type="RefSeq" id="WP_408168308.1">
    <property type="nucleotide sequence ID" value="NZ_JAQQFR010000007.1"/>
</dbReference>
<dbReference type="Proteomes" id="UP001629214">
    <property type="component" value="Unassembled WGS sequence"/>
</dbReference>
<feature type="domain" description="Metallo-beta-lactamase" evidence="1">
    <location>
        <begin position="18"/>
        <end position="206"/>
    </location>
</feature>
<dbReference type="InterPro" id="IPR036866">
    <property type="entry name" value="RibonucZ/Hydroxyglut_hydro"/>
</dbReference>
<accession>A0ABW8Z902</accession>
<evidence type="ECO:0000313" key="2">
    <source>
        <dbReference type="EMBL" id="MFL9879310.1"/>
    </source>
</evidence>
<gene>
    <name evidence="2" type="ORF">PQR63_13010</name>
</gene>